<name>A0A4Z0C801_9BURK</name>
<dbReference type="Proteomes" id="UP000298180">
    <property type="component" value="Unassembled WGS sequence"/>
</dbReference>
<evidence type="ECO:0000313" key="11">
    <source>
        <dbReference type="Proteomes" id="UP000298180"/>
    </source>
</evidence>
<keyword evidence="2" id="KW-0813">Transport</keyword>
<dbReference type="OrthoDB" id="9794165at2"/>
<comment type="subcellular location">
    <subcellularLocation>
        <location evidence="1">Cell inner membrane</location>
        <topology evidence="1">Multi-pass membrane protein</topology>
    </subcellularLocation>
</comment>
<evidence type="ECO:0000256" key="6">
    <source>
        <dbReference type="ARBA" id="ARBA00022989"/>
    </source>
</evidence>
<keyword evidence="6 9" id="KW-1133">Transmembrane helix</keyword>
<gene>
    <name evidence="10" type="ORF">EZ313_10565</name>
</gene>
<keyword evidence="11" id="KW-1185">Reference proteome</keyword>
<feature type="transmembrane region" description="Helical" evidence="9">
    <location>
        <begin position="14"/>
        <end position="32"/>
    </location>
</feature>
<feature type="transmembrane region" description="Helical" evidence="9">
    <location>
        <begin position="205"/>
        <end position="224"/>
    </location>
</feature>
<feature type="transmembrane region" description="Helical" evidence="9">
    <location>
        <begin position="53"/>
        <end position="76"/>
    </location>
</feature>
<evidence type="ECO:0000256" key="5">
    <source>
        <dbReference type="ARBA" id="ARBA00022692"/>
    </source>
</evidence>
<accession>A0A4Z0C801</accession>
<keyword evidence="3" id="KW-1003">Cell membrane</keyword>
<feature type="transmembrane region" description="Helical" evidence="9">
    <location>
        <begin position="123"/>
        <end position="144"/>
    </location>
</feature>
<dbReference type="RefSeq" id="WP_135263112.1">
    <property type="nucleotide sequence ID" value="NZ_SMLM01000001.1"/>
</dbReference>
<feature type="transmembrane region" description="Helical" evidence="9">
    <location>
        <begin position="315"/>
        <end position="335"/>
    </location>
</feature>
<evidence type="ECO:0000256" key="7">
    <source>
        <dbReference type="ARBA" id="ARBA00023136"/>
    </source>
</evidence>
<dbReference type="EMBL" id="SMLM01000001">
    <property type="protein sequence ID" value="TFZ07032.1"/>
    <property type="molecule type" value="Genomic_DNA"/>
</dbReference>
<evidence type="ECO:0000256" key="2">
    <source>
        <dbReference type="ARBA" id="ARBA00022448"/>
    </source>
</evidence>
<evidence type="ECO:0000256" key="9">
    <source>
        <dbReference type="SAM" id="Phobius"/>
    </source>
</evidence>
<dbReference type="InterPro" id="IPR007272">
    <property type="entry name" value="Sulf_transp_TsuA/YedE"/>
</dbReference>
<comment type="similarity">
    <text evidence="8">Belongs to the TsuA/YedE (TC 9.B.102) family.</text>
</comment>
<feature type="transmembrane region" description="Helical" evidence="9">
    <location>
        <begin position="275"/>
        <end position="294"/>
    </location>
</feature>
<proteinExistence type="inferred from homology"/>
<feature type="transmembrane region" description="Helical" evidence="9">
    <location>
        <begin position="341"/>
        <end position="362"/>
    </location>
</feature>
<evidence type="ECO:0000256" key="3">
    <source>
        <dbReference type="ARBA" id="ARBA00022475"/>
    </source>
</evidence>
<evidence type="ECO:0000256" key="8">
    <source>
        <dbReference type="ARBA" id="ARBA00035655"/>
    </source>
</evidence>
<feature type="transmembrane region" description="Helical" evidence="9">
    <location>
        <begin position="88"/>
        <end position="111"/>
    </location>
</feature>
<keyword evidence="5 9" id="KW-0812">Transmembrane</keyword>
<feature type="transmembrane region" description="Helical" evidence="9">
    <location>
        <begin position="178"/>
        <end position="198"/>
    </location>
</feature>
<keyword evidence="7 9" id="KW-0472">Membrane</keyword>
<dbReference type="PANTHER" id="PTHR30574">
    <property type="entry name" value="INNER MEMBRANE PROTEIN YEDE"/>
    <property type="match status" value="1"/>
</dbReference>
<keyword evidence="4" id="KW-0997">Cell inner membrane</keyword>
<dbReference type="GO" id="GO:0005886">
    <property type="term" value="C:plasma membrane"/>
    <property type="evidence" value="ECO:0007669"/>
    <property type="project" value="UniProtKB-SubCell"/>
</dbReference>
<organism evidence="10 11">
    <name type="scientific">Ramlibacter henchirensis</name>
    <dbReference type="NCBI Taxonomy" id="204072"/>
    <lineage>
        <taxon>Bacteria</taxon>
        <taxon>Pseudomonadati</taxon>
        <taxon>Pseudomonadota</taxon>
        <taxon>Betaproteobacteria</taxon>
        <taxon>Burkholderiales</taxon>
        <taxon>Comamonadaceae</taxon>
        <taxon>Ramlibacter</taxon>
    </lineage>
</organism>
<evidence type="ECO:0000313" key="10">
    <source>
        <dbReference type="EMBL" id="TFZ07032.1"/>
    </source>
</evidence>
<protein>
    <submittedName>
        <fullName evidence="10">YeeE/YedE family protein</fullName>
    </submittedName>
</protein>
<dbReference type="AlphaFoldDB" id="A0A4Z0C801"/>
<reference evidence="10 11" key="1">
    <citation type="submission" date="2019-03" db="EMBL/GenBank/DDBJ databases">
        <title>Ramlibacter henchirensis DSM 14656, whole genome shotgun sequence.</title>
        <authorList>
            <person name="Zhang X."/>
            <person name="Feng G."/>
            <person name="Zhu H."/>
        </authorList>
    </citation>
    <scope>NUCLEOTIDE SEQUENCE [LARGE SCALE GENOMIC DNA]</scope>
    <source>
        <strain evidence="10 11">DSM 14656</strain>
    </source>
</reference>
<evidence type="ECO:0000256" key="1">
    <source>
        <dbReference type="ARBA" id="ARBA00004429"/>
    </source>
</evidence>
<sequence length="381" mass="39598">MNATPETLALLTRVVVWGALPLGLLLGAVAQATRFCVRGGIADWVSFQGPARLFSWVLSIAVGALLLQSMIGLGVFDATRTLAWNERLLWFSALGGGLLFGIGMMLAPGCPQRCLVKAGSGDLTAWATLVVIAVVAIMTLRGILAVPRVGLFDSVSVTLSRPQDLGSLLGGALGTPAGAVRAVVTLLIVAMTALFAWRVRRQLDAAAWIGGLGVGLVLALAFYLTGRIGFIAEHPETLDAAWLGTQGKRPEGLSFVAPLANAMDLLTLWTDKNTVATFGVMLSLGIVLGSHFSARWRGEYRVESFATARELRHSVVGGALMGFGGVTALGCSVGNGVTGAALLSTGSLLAVVGMVAGTVLVLRWQARVDERAQGAPAARVA</sequence>
<dbReference type="Pfam" id="PF04143">
    <property type="entry name" value="Sulf_transp"/>
    <property type="match status" value="1"/>
</dbReference>
<comment type="caution">
    <text evidence="10">The sequence shown here is derived from an EMBL/GenBank/DDBJ whole genome shotgun (WGS) entry which is preliminary data.</text>
</comment>
<dbReference type="PANTHER" id="PTHR30574:SF1">
    <property type="entry name" value="SULPHUR TRANSPORT DOMAIN-CONTAINING PROTEIN"/>
    <property type="match status" value="1"/>
</dbReference>
<evidence type="ECO:0000256" key="4">
    <source>
        <dbReference type="ARBA" id="ARBA00022519"/>
    </source>
</evidence>